<dbReference type="SUPFAM" id="SSF55120">
    <property type="entry name" value="Pseudouridine synthase"/>
    <property type="match status" value="1"/>
</dbReference>
<dbReference type="CDD" id="cd02869">
    <property type="entry name" value="PseudoU_synth_RluA_like"/>
    <property type="match status" value="1"/>
</dbReference>
<dbReference type="OrthoDB" id="9807829at2"/>
<dbReference type="InterPro" id="IPR020103">
    <property type="entry name" value="PsdUridine_synth_cat_dom_sf"/>
</dbReference>
<dbReference type="SUPFAM" id="SSF55174">
    <property type="entry name" value="Alpha-L RNA-binding motif"/>
    <property type="match status" value="1"/>
</dbReference>
<dbReference type="AlphaFoldDB" id="A0A2S7WY21"/>
<sequence length="345" mass="39359">MQENISEDNDNDDLYEHYRFTASSGQEPLRVDKFLMNFIEGSTRNKVQQAAKAGNVLVNDIAVKSNHKVKPNDIVRVVLAYPPAENLLVAEDIPLDIMYEDDTVIVVNKPAGMVVHPGHGNYSGTLVNGLIYHIENLPTNSNERPGLVHRIDKDTSGLLVVAKTEFAMANLSRQFFDRTTERLYYALVWGNMEDDEGRIEGNIGRSLKNRLQMDVFPDGDFGKHAVTHYKVLERLTYVTLVQCKLETGRTHQIRAHFKHIGHTLFNDERYGGDGILKGTTFTKYKQFVQNCFKVLPRQALHAKTLGFTHPITGEFMQFNTEIPQDIADCLEKWRTYSENSKHEFE</sequence>
<dbReference type="Gene3D" id="3.10.290.10">
    <property type="entry name" value="RNA-binding S4 domain"/>
    <property type="match status" value="1"/>
</dbReference>
<dbReference type="InterPro" id="IPR006224">
    <property type="entry name" value="PsdUridine_synth_RluA-like_CS"/>
</dbReference>
<dbReference type="InterPro" id="IPR006225">
    <property type="entry name" value="PsdUridine_synth_RluC/D"/>
</dbReference>
<dbReference type="InterPro" id="IPR006145">
    <property type="entry name" value="PsdUridine_synth_RsuA/RluA"/>
</dbReference>
<dbReference type="EC" id="5.4.99.-" evidence="6"/>
<keyword evidence="9" id="KW-1185">Reference proteome</keyword>
<dbReference type="InterPro" id="IPR002942">
    <property type="entry name" value="S4_RNA-bd"/>
</dbReference>
<dbReference type="Proteomes" id="UP000239068">
    <property type="component" value="Unassembled WGS sequence"/>
</dbReference>
<evidence type="ECO:0000256" key="6">
    <source>
        <dbReference type="RuleBase" id="RU362028"/>
    </source>
</evidence>
<evidence type="ECO:0000259" key="7">
    <source>
        <dbReference type="SMART" id="SM00363"/>
    </source>
</evidence>
<dbReference type="PANTHER" id="PTHR21600:SF44">
    <property type="entry name" value="RIBOSOMAL LARGE SUBUNIT PSEUDOURIDINE SYNTHASE D"/>
    <property type="match status" value="1"/>
</dbReference>
<evidence type="ECO:0000256" key="2">
    <source>
        <dbReference type="ARBA" id="ARBA00022884"/>
    </source>
</evidence>
<evidence type="ECO:0000313" key="8">
    <source>
        <dbReference type="EMBL" id="PQJ82474.1"/>
    </source>
</evidence>
<dbReference type="PANTHER" id="PTHR21600">
    <property type="entry name" value="MITOCHONDRIAL RNA PSEUDOURIDINE SYNTHASE"/>
    <property type="match status" value="1"/>
</dbReference>
<dbReference type="CDD" id="cd00165">
    <property type="entry name" value="S4"/>
    <property type="match status" value="1"/>
</dbReference>
<accession>A0A2S7WY21</accession>
<dbReference type="PROSITE" id="PS50889">
    <property type="entry name" value="S4"/>
    <property type="match status" value="1"/>
</dbReference>
<proteinExistence type="inferred from homology"/>
<organism evidence="8 9">
    <name type="scientific">Polaribacter glomeratus</name>
    <dbReference type="NCBI Taxonomy" id="102"/>
    <lineage>
        <taxon>Bacteria</taxon>
        <taxon>Pseudomonadati</taxon>
        <taxon>Bacteroidota</taxon>
        <taxon>Flavobacteriia</taxon>
        <taxon>Flavobacteriales</taxon>
        <taxon>Flavobacteriaceae</taxon>
    </lineage>
</organism>
<feature type="active site" evidence="4">
    <location>
        <position position="152"/>
    </location>
</feature>
<evidence type="ECO:0000256" key="1">
    <source>
        <dbReference type="ARBA" id="ARBA00010876"/>
    </source>
</evidence>
<comment type="catalytic activity">
    <reaction evidence="6">
        <text>a uridine in RNA = a pseudouridine in RNA</text>
        <dbReference type="Rhea" id="RHEA:48348"/>
        <dbReference type="Rhea" id="RHEA-COMP:12068"/>
        <dbReference type="Rhea" id="RHEA-COMP:12069"/>
        <dbReference type="ChEBI" id="CHEBI:65314"/>
        <dbReference type="ChEBI" id="CHEBI:65315"/>
    </reaction>
</comment>
<protein>
    <recommendedName>
        <fullName evidence="6">Pseudouridine synthase</fullName>
        <ecNumber evidence="6">5.4.99.-</ecNumber>
    </recommendedName>
</protein>
<reference evidence="8 9" key="1">
    <citation type="submission" date="2016-12" db="EMBL/GenBank/DDBJ databases">
        <title>Trade-off between light-utilization and light-protection in marine flavobacteria.</title>
        <authorList>
            <person name="Kumagai Y."/>
            <person name="Yoshizawa S."/>
            <person name="Kogure K."/>
            <person name="Iwasaki W."/>
        </authorList>
    </citation>
    <scope>NUCLEOTIDE SEQUENCE [LARGE SCALE GENOMIC DNA]</scope>
    <source>
        <strain evidence="8 9">ATCC 43844</strain>
    </source>
</reference>
<evidence type="ECO:0000313" key="9">
    <source>
        <dbReference type="Proteomes" id="UP000239068"/>
    </source>
</evidence>
<dbReference type="NCBIfam" id="TIGR00005">
    <property type="entry name" value="rluA_subfam"/>
    <property type="match status" value="1"/>
</dbReference>
<dbReference type="PROSITE" id="PS01129">
    <property type="entry name" value="PSI_RLU"/>
    <property type="match status" value="1"/>
</dbReference>
<dbReference type="GO" id="GO:0120159">
    <property type="term" value="F:rRNA pseudouridine synthase activity"/>
    <property type="evidence" value="ECO:0007669"/>
    <property type="project" value="UniProtKB-ARBA"/>
</dbReference>
<evidence type="ECO:0000256" key="4">
    <source>
        <dbReference type="PIRSR" id="PIRSR606225-1"/>
    </source>
</evidence>
<dbReference type="RefSeq" id="WP_105021034.1">
    <property type="nucleotide sequence ID" value="NZ_MSCM01000001.1"/>
</dbReference>
<dbReference type="FunFam" id="3.30.2350.10:FF:000006">
    <property type="entry name" value="Pseudouridine synthase"/>
    <property type="match status" value="1"/>
</dbReference>
<keyword evidence="2 5" id="KW-0694">RNA-binding</keyword>
<evidence type="ECO:0000256" key="5">
    <source>
        <dbReference type="PROSITE-ProRule" id="PRU00182"/>
    </source>
</evidence>
<comment type="similarity">
    <text evidence="1 6">Belongs to the pseudouridine synthase RluA family.</text>
</comment>
<evidence type="ECO:0000256" key="3">
    <source>
        <dbReference type="ARBA" id="ARBA00023235"/>
    </source>
</evidence>
<comment type="function">
    <text evidence="6">Responsible for synthesis of pseudouridine from uracil.</text>
</comment>
<gene>
    <name evidence="8" type="ORF">BTO16_07730</name>
</gene>
<dbReference type="Pfam" id="PF00849">
    <property type="entry name" value="PseudoU_synth_2"/>
    <property type="match status" value="1"/>
</dbReference>
<name>A0A2S7WY21_9FLAO</name>
<dbReference type="GO" id="GO:0003723">
    <property type="term" value="F:RNA binding"/>
    <property type="evidence" value="ECO:0007669"/>
    <property type="project" value="UniProtKB-KW"/>
</dbReference>
<dbReference type="EMBL" id="MSCM01000001">
    <property type="protein sequence ID" value="PQJ82474.1"/>
    <property type="molecule type" value="Genomic_DNA"/>
</dbReference>
<dbReference type="SMART" id="SM00363">
    <property type="entry name" value="S4"/>
    <property type="match status" value="1"/>
</dbReference>
<feature type="domain" description="RNA-binding S4" evidence="7">
    <location>
        <begin position="29"/>
        <end position="88"/>
    </location>
</feature>
<dbReference type="Gene3D" id="3.30.2350.10">
    <property type="entry name" value="Pseudouridine synthase"/>
    <property type="match status" value="1"/>
</dbReference>
<dbReference type="InterPro" id="IPR050188">
    <property type="entry name" value="RluA_PseudoU_synthase"/>
</dbReference>
<dbReference type="Pfam" id="PF01479">
    <property type="entry name" value="S4"/>
    <property type="match status" value="1"/>
</dbReference>
<dbReference type="GO" id="GO:0000455">
    <property type="term" value="P:enzyme-directed rRNA pseudouridine synthesis"/>
    <property type="evidence" value="ECO:0007669"/>
    <property type="project" value="TreeGrafter"/>
</dbReference>
<keyword evidence="3 6" id="KW-0413">Isomerase</keyword>
<comment type="caution">
    <text evidence="8">The sequence shown here is derived from an EMBL/GenBank/DDBJ whole genome shotgun (WGS) entry which is preliminary data.</text>
</comment>
<dbReference type="InterPro" id="IPR036986">
    <property type="entry name" value="S4_RNA-bd_sf"/>
</dbReference>